<feature type="compositionally biased region" description="Low complexity" evidence="1">
    <location>
        <begin position="1146"/>
        <end position="1162"/>
    </location>
</feature>
<feature type="compositionally biased region" description="Pro residues" evidence="1">
    <location>
        <begin position="1011"/>
        <end position="1026"/>
    </location>
</feature>
<gene>
    <name evidence="2" type="ORF">HXX76_002911</name>
</gene>
<feature type="compositionally biased region" description="Low complexity" evidence="1">
    <location>
        <begin position="995"/>
        <end position="1010"/>
    </location>
</feature>
<dbReference type="PANTHER" id="PTHR10728">
    <property type="entry name" value="CYTOSOLIC PHOSPHOLIPASE A2"/>
    <property type="match status" value="1"/>
</dbReference>
<name>A0A835TFK9_CHLIN</name>
<feature type="compositionally biased region" description="Low complexity" evidence="1">
    <location>
        <begin position="1171"/>
        <end position="1185"/>
    </location>
</feature>
<sequence length="1905" mass="190125">MWVSRHLPRGHRLWERQREGKRSGGRSALLQLPDQARSPPPLLTLLVVLSCCSVLIAPTSGAGSVFEPKQPARVFVWAGSDQPGVVYPELSPSGDWGIPDLQARPNLGVALSGGGYRAATLAVGWVRALHALGLMPHARYVASNSGGSWFNGVMSYSGFPLAPFLGPYLPPARLNRPALASPSALPPGCWGDTLAAKDIIADAVKGVLKDMFVPGRASFSGWTAAIAEAFFSPYGLDLQNSSITALRTRGPVAARLAAQYPGVPLYAALATADRPFPIILGSVMRVDTPQVFYAFEATPLYVGAPARDSSTDPPIGPGFVEPLGFNSPAPEVPLPAAGGQPPVGLQGAVNVTPARLVPLSTYAGISSSFVAQGVRPSSSAGFALTGTERLDCWNPVNYTGAKLSFADGAGADNLAVTPLLRRRVSSVVVLVAAANSADVSPVDFAVAQYDIAGLFGAVPANATSYSGLENGITGVQPDEFNRALQVFPREGYDQLYAALAGSLAAGQPALHRAAYTVLDNAAQAITGGWTVEVLWLVNMRSRQWESQLPADTQAFLNSSRDDKSSDLRHYPYISTFTANYSPELVTLLSQQASWSLLQAAPELRELLAAAAAPNATAAGNAAVGGGAAMNETASAAGVGAAGARGGGSSSSNISNIISGGGSGNGTEGGAGGAGVFGVAGANGTAQSAAAADALLEQLAADPFAQQVAGALPPRVVAQLESRNASKGLPDAARQPAVSYVMALPQQQGGGSSEDGASAVGSAGGASGGNSSSSSGAIPGPGSSTANSTTIRSNGSSKSSFVKILGPEVQGAQSAVAAAPPPAAVAAAQGAAERAGGRGDTWWRALFVLLAAASAARMGVLDAVAGARSHPATAHLLRPPARLLTTRTGAAAVSDPPQQQRPRLGADDDDDAGGRAGASLTAPLPPASTFALREEEMLIALELQQRGGLSAAAAARGRGARADEAAASGAREDARSSRESPDSSSDSSRQQQLQTAAAAAAAARSGSVAPRPAAPPPPAPSSPPTPASPSFLSAAGSSSGSRELSWTPAAAAPAQFPPVAEAQTALARHLQQHRAQSDARRGHHWRAMAAAATAAAAAAAAAAEGLSPRRHQQPLRSGGSSVTGRSIALPAYAYARGSGDGGGGSDSVGSAGRVASGTAAAADAGRHPAHPPGSSGSTPAPASRAPVLITPGSSSDSPVNNQAAGPDAAGPSSPVGGGSHDGGAPAGDTAGEAPPAVKSTRSGGRRPGRPPALSTSLTALTRTASGLLLPRGLLAPHSPQRLQEQAAEAEVEVEVEEDAAVQDCGGERLVIRGHPYQRLLRSDGSPALAAPPAGPSAPAARLPEGTAATDPAAAAASPSTPGASVLSRRSGLRPGIVAAPTSPPAVTPVGGLHSSRSAAAAPPAAGAAPAAAPDQNQRRSSGSASGGGRSGGGAISSTSNSGVVFVPYQRLSSPTPPAVLPPSAVPPPSRGADAAGVPAASPGSIASGGLHDPGPNTSTARTAAGLPADAAASQPSSRAGSPQGPGLGSVMHSLHSSGLADVLLPWPARLLLRLGSLGRKSGSSRSSRSSGNNQASGKARRGAAAGNDSHPGTVDVNVDSTGNTGNTSGSGSSPPQPPALISNPDSLSMEDAAAALVESANATWAAATDGLMLGAGRRRASSPPSAQQPHSAASGSDRAHQQQQRVTDDGSSSTEHGSRSSSSSSLDALGADGGRLHSAEQAAVALAELAAAAAAQRALAEALEEWVVDHPVAHVAMQATVVRAQLDLLHMQLALWRPVELLNGRLALLGLAAGLANQAAGSGGPLLAQAAERPLAVPAAFALVVLLTAAHRQVGSRMRWRRRGLLTSATAHRWLGRAAMLAIVAAAVAEGRDPAHRPALQLAREALAGAVAGGPGPGLLERVLGR</sequence>
<feature type="compositionally biased region" description="Low complexity" evidence="1">
    <location>
        <begin position="1202"/>
        <end position="1213"/>
    </location>
</feature>
<feature type="compositionally biased region" description="Low complexity" evidence="1">
    <location>
        <begin position="1660"/>
        <end position="1675"/>
    </location>
</feature>
<reference evidence="2" key="1">
    <citation type="journal article" date="2020" name="bioRxiv">
        <title>Comparative genomics of Chlamydomonas.</title>
        <authorList>
            <person name="Craig R.J."/>
            <person name="Hasan A.R."/>
            <person name="Ness R.W."/>
            <person name="Keightley P.D."/>
        </authorList>
    </citation>
    <scope>NUCLEOTIDE SEQUENCE</scope>
    <source>
        <strain evidence="2">SAG 7.73</strain>
    </source>
</reference>
<feature type="compositionally biased region" description="Polar residues" evidence="1">
    <location>
        <begin position="784"/>
        <end position="796"/>
    </location>
</feature>
<dbReference type="GO" id="GO:0005829">
    <property type="term" value="C:cytosol"/>
    <property type="evidence" value="ECO:0007669"/>
    <property type="project" value="TreeGrafter"/>
</dbReference>
<feature type="compositionally biased region" description="Low complexity" evidence="1">
    <location>
        <begin position="1397"/>
        <end position="1422"/>
    </location>
</feature>
<protein>
    <recommendedName>
        <fullName evidence="4">PNPLA domain-containing protein</fullName>
    </recommendedName>
</protein>
<dbReference type="GO" id="GO:0004623">
    <property type="term" value="F:phospholipase A2 activity"/>
    <property type="evidence" value="ECO:0007669"/>
    <property type="project" value="TreeGrafter"/>
</dbReference>
<keyword evidence="3" id="KW-1185">Reference proteome</keyword>
<feature type="compositionally biased region" description="Gly residues" evidence="1">
    <location>
        <begin position="1214"/>
        <end position="1224"/>
    </location>
</feature>
<feature type="compositionally biased region" description="Low complexity" evidence="1">
    <location>
        <begin position="768"/>
        <end position="783"/>
    </location>
</feature>
<feature type="compositionally biased region" description="Low complexity" evidence="1">
    <location>
        <begin position="1599"/>
        <end position="1612"/>
    </location>
</feature>
<dbReference type="PANTHER" id="PTHR10728:SF40">
    <property type="entry name" value="PATATIN FAMILY PROTEIN"/>
    <property type="match status" value="1"/>
</dbReference>
<feature type="region of interest" description="Disordered" evidence="1">
    <location>
        <begin position="745"/>
        <end position="796"/>
    </location>
</feature>
<dbReference type="OrthoDB" id="4084751at2759"/>
<organism evidence="2 3">
    <name type="scientific">Chlamydomonas incerta</name>
    <dbReference type="NCBI Taxonomy" id="51695"/>
    <lineage>
        <taxon>Eukaryota</taxon>
        <taxon>Viridiplantae</taxon>
        <taxon>Chlorophyta</taxon>
        <taxon>core chlorophytes</taxon>
        <taxon>Chlorophyceae</taxon>
        <taxon>CS clade</taxon>
        <taxon>Chlamydomonadales</taxon>
        <taxon>Chlamydomonadaceae</taxon>
        <taxon>Chlamydomonas</taxon>
    </lineage>
</organism>
<dbReference type="Proteomes" id="UP000650467">
    <property type="component" value="Unassembled WGS sequence"/>
</dbReference>
<dbReference type="GO" id="GO:0046475">
    <property type="term" value="P:glycerophospholipid catabolic process"/>
    <property type="evidence" value="ECO:0007669"/>
    <property type="project" value="TreeGrafter"/>
</dbReference>
<feature type="compositionally biased region" description="Low complexity" evidence="1">
    <location>
        <begin position="1323"/>
        <end position="1363"/>
    </location>
</feature>
<proteinExistence type="predicted"/>
<feature type="compositionally biased region" description="Polar residues" evidence="1">
    <location>
        <begin position="1190"/>
        <end position="1201"/>
    </location>
</feature>
<feature type="region of interest" description="Disordered" evidence="1">
    <location>
        <begin position="958"/>
        <end position="1047"/>
    </location>
</feature>
<dbReference type="Gene3D" id="3.40.1090.10">
    <property type="entry name" value="Cytosolic phospholipase A2 catalytic domain"/>
    <property type="match status" value="1"/>
</dbReference>
<feature type="region of interest" description="Disordered" evidence="1">
    <location>
        <begin position="1062"/>
        <end position="1089"/>
    </location>
</feature>
<feature type="compositionally biased region" description="Basic and acidic residues" evidence="1">
    <location>
        <begin position="959"/>
        <end position="980"/>
    </location>
</feature>
<feature type="region of interest" description="Disordered" evidence="1">
    <location>
        <begin position="1557"/>
        <end position="1624"/>
    </location>
</feature>
<evidence type="ECO:0000313" key="3">
    <source>
        <dbReference type="Proteomes" id="UP000650467"/>
    </source>
</evidence>
<dbReference type="SUPFAM" id="SSF52151">
    <property type="entry name" value="FabD/lysophospholipase-like"/>
    <property type="match status" value="1"/>
</dbReference>
<evidence type="ECO:0000313" key="2">
    <source>
        <dbReference type="EMBL" id="KAG2442832.1"/>
    </source>
</evidence>
<dbReference type="InterPro" id="IPR016035">
    <property type="entry name" value="Acyl_Trfase/lysoPLipase"/>
</dbReference>
<feature type="region of interest" description="Disordered" evidence="1">
    <location>
        <begin position="1451"/>
        <end position="1528"/>
    </location>
</feature>
<feature type="compositionally biased region" description="Low complexity" evidence="1">
    <location>
        <begin position="1027"/>
        <end position="1047"/>
    </location>
</feature>
<feature type="region of interest" description="Disordered" evidence="1">
    <location>
        <begin position="1654"/>
        <end position="1711"/>
    </location>
</feature>
<evidence type="ECO:0008006" key="4">
    <source>
        <dbReference type="Google" id="ProtNLM"/>
    </source>
</evidence>
<comment type="caution">
    <text evidence="2">The sequence shown here is derived from an EMBL/GenBank/DDBJ whole genome shotgun (WGS) entry which is preliminary data.</text>
</comment>
<evidence type="ECO:0000256" key="1">
    <source>
        <dbReference type="SAM" id="MobiDB-lite"/>
    </source>
</evidence>
<accession>A0A835TFK9</accession>
<dbReference type="EMBL" id="JAEHOC010000004">
    <property type="protein sequence ID" value="KAG2442832.1"/>
    <property type="molecule type" value="Genomic_DNA"/>
</dbReference>
<feature type="compositionally biased region" description="Pro residues" evidence="1">
    <location>
        <begin position="1453"/>
        <end position="1468"/>
    </location>
</feature>
<feature type="region of interest" description="Disordered" evidence="1">
    <location>
        <begin position="1101"/>
        <end position="1256"/>
    </location>
</feature>
<feature type="compositionally biased region" description="Low complexity" evidence="1">
    <location>
        <begin position="1690"/>
        <end position="1704"/>
    </location>
</feature>
<feature type="region of interest" description="Disordered" evidence="1">
    <location>
        <begin position="1321"/>
        <end position="1438"/>
    </location>
</feature>
<feature type="compositionally biased region" description="Polar residues" evidence="1">
    <location>
        <begin position="1113"/>
        <end position="1123"/>
    </location>
</feature>
<feature type="region of interest" description="Disordered" evidence="1">
    <location>
        <begin position="889"/>
        <end position="924"/>
    </location>
</feature>
<feature type="compositionally biased region" description="Low complexity" evidence="1">
    <location>
        <begin position="1557"/>
        <end position="1570"/>
    </location>
</feature>
<feature type="compositionally biased region" description="Gly residues" evidence="1">
    <location>
        <begin position="1423"/>
        <end position="1433"/>
    </location>
</feature>